<dbReference type="RefSeq" id="WP_281799816.1">
    <property type="nucleotide sequence ID" value="NZ_BSEC01000001.1"/>
</dbReference>
<dbReference type="GO" id="GO:0016747">
    <property type="term" value="F:acyltransferase activity, transferring groups other than amino-acyl groups"/>
    <property type="evidence" value="ECO:0007669"/>
    <property type="project" value="InterPro"/>
</dbReference>
<dbReference type="Pfam" id="PF00583">
    <property type="entry name" value="Acetyltransf_1"/>
    <property type="match status" value="1"/>
</dbReference>
<gene>
    <name evidence="4" type="ORF">LMG27198_02530</name>
</gene>
<evidence type="ECO:0000313" key="4">
    <source>
        <dbReference type="EMBL" id="GLI91261.1"/>
    </source>
</evidence>
<keyword evidence="1" id="KW-0808">Transferase</keyword>
<dbReference type="InterPro" id="IPR016181">
    <property type="entry name" value="Acyl_CoA_acyltransferase"/>
</dbReference>
<dbReference type="AlphaFoldDB" id="A0A9W6GQX8"/>
<evidence type="ECO:0000313" key="5">
    <source>
        <dbReference type="Proteomes" id="UP001144323"/>
    </source>
</evidence>
<dbReference type="SUPFAM" id="SSF55729">
    <property type="entry name" value="Acyl-CoA N-acyltransferases (Nat)"/>
    <property type="match status" value="1"/>
</dbReference>
<keyword evidence="5" id="KW-1185">Reference proteome</keyword>
<feature type="domain" description="N-acetyltransferase" evidence="3">
    <location>
        <begin position="3"/>
        <end position="165"/>
    </location>
</feature>
<dbReference type="Proteomes" id="UP001144323">
    <property type="component" value="Unassembled WGS sequence"/>
</dbReference>
<evidence type="ECO:0000259" key="3">
    <source>
        <dbReference type="PROSITE" id="PS51186"/>
    </source>
</evidence>
<dbReference type="InterPro" id="IPR000182">
    <property type="entry name" value="GNAT_dom"/>
</dbReference>
<sequence length="166" mass="18630">MRIECRRLGVADANAYQSLRIEGFHLEPRAFRYAPEDESGVTLAAVEMRLRRDHVVGACAGDELIGIGGLACETGVKTGHKALLYGMYVRRAHRGAGVADAIMRELVDAARSRVEIVTLTVVSQNDRARRFYERWGFRAYGVEERAIKLAEDAYLDEILMALRVKF</sequence>
<reference evidence="4" key="1">
    <citation type="journal article" date="2023" name="Int. J. Syst. Evol. Microbiol.">
        <title>Methylocystis iwaonis sp. nov., a type II methane-oxidizing bacterium from surface soil of a rice paddy field in Japan, and emended description of the genus Methylocystis (ex Whittenbury et al. 1970) Bowman et al. 1993.</title>
        <authorList>
            <person name="Kaise H."/>
            <person name="Sawadogo J.B."/>
            <person name="Alam M.S."/>
            <person name="Ueno C."/>
            <person name="Dianou D."/>
            <person name="Shinjo R."/>
            <person name="Asakawa S."/>
        </authorList>
    </citation>
    <scope>NUCLEOTIDE SEQUENCE</scope>
    <source>
        <strain evidence="4">LMG27198</strain>
    </source>
</reference>
<protein>
    <submittedName>
        <fullName evidence="4">N-acetyltransferase</fullName>
    </submittedName>
</protein>
<keyword evidence="2" id="KW-0012">Acyltransferase</keyword>
<accession>A0A9W6GQX8</accession>
<comment type="caution">
    <text evidence="4">The sequence shown here is derived from an EMBL/GenBank/DDBJ whole genome shotgun (WGS) entry which is preliminary data.</text>
</comment>
<evidence type="ECO:0000256" key="2">
    <source>
        <dbReference type="ARBA" id="ARBA00023315"/>
    </source>
</evidence>
<proteinExistence type="predicted"/>
<evidence type="ECO:0000256" key="1">
    <source>
        <dbReference type="ARBA" id="ARBA00022679"/>
    </source>
</evidence>
<dbReference type="PROSITE" id="PS51186">
    <property type="entry name" value="GNAT"/>
    <property type="match status" value="1"/>
</dbReference>
<dbReference type="Gene3D" id="3.40.630.30">
    <property type="match status" value="1"/>
</dbReference>
<organism evidence="4 5">
    <name type="scientific">Methylocystis echinoides</name>
    <dbReference type="NCBI Taxonomy" id="29468"/>
    <lineage>
        <taxon>Bacteria</taxon>
        <taxon>Pseudomonadati</taxon>
        <taxon>Pseudomonadota</taxon>
        <taxon>Alphaproteobacteria</taxon>
        <taxon>Hyphomicrobiales</taxon>
        <taxon>Methylocystaceae</taxon>
        <taxon>Methylocystis</taxon>
    </lineage>
</organism>
<dbReference type="EMBL" id="BSEC01000001">
    <property type="protein sequence ID" value="GLI91261.1"/>
    <property type="molecule type" value="Genomic_DNA"/>
</dbReference>
<dbReference type="PANTHER" id="PTHR43877">
    <property type="entry name" value="AMINOALKYLPHOSPHONATE N-ACETYLTRANSFERASE-RELATED-RELATED"/>
    <property type="match status" value="1"/>
</dbReference>
<dbReference type="CDD" id="cd04301">
    <property type="entry name" value="NAT_SF"/>
    <property type="match status" value="1"/>
</dbReference>
<dbReference type="InterPro" id="IPR050832">
    <property type="entry name" value="Bact_Acetyltransf"/>
</dbReference>
<name>A0A9W6GQX8_9HYPH</name>